<proteinExistence type="predicted"/>
<dbReference type="EMBL" id="JAVIJC010000015">
    <property type="protein sequence ID" value="MDX8493033.1"/>
    <property type="molecule type" value="Genomic_DNA"/>
</dbReference>
<accession>A0ABU4Z1C5</accession>
<name>A0ABU4Z1C5_9HYPH</name>
<keyword evidence="2" id="KW-1185">Reference proteome</keyword>
<protein>
    <recommendedName>
        <fullName evidence="3">PLD phosphodiesterase domain-containing protein</fullName>
    </recommendedName>
</protein>
<sequence>MQQYRLYVLDERGQFMGGINLACTDDVAAEEQARRLADGHEVELWRLVARLKFDNPRCSGLEKYHPDAGTR</sequence>
<evidence type="ECO:0000313" key="1">
    <source>
        <dbReference type="EMBL" id="MDX8493033.1"/>
    </source>
</evidence>
<dbReference type="RefSeq" id="WP_320227014.1">
    <property type="nucleotide sequence ID" value="NZ_JAVIJB010000024.1"/>
</dbReference>
<evidence type="ECO:0008006" key="3">
    <source>
        <dbReference type="Google" id="ProtNLM"/>
    </source>
</evidence>
<gene>
    <name evidence="1" type="ORF">RFN29_15770</name>
</gene>
<reference evidence="1 2" key="1">
    <citation type="submission" date="2023-08" db="EMBL/GenBank/DDBJ databases">
        <title>Implementing the SeqCode for naming new Mesorhizobium species isolated from Vachellia karroo root nodules.</title>
        <authorList>
            <person name="Van Lill M."/>
        </authorList>
    </citation>
    <scope>NUCLEOTIDE SEQUENCE [LARGE SCALE GENOMIC DNA]</scope>
    <source>
        <strain evidence="1 2">VK22B</strain>
    </source>
</reference>
<comment type="caution">
    <text evidence="1">The sequence shown here is derived from an EMBL/GenBank/DDBJ whole genome shotgun (WGS) entry which is preliminary data.</text>
</comment>
<organism evidence="1 2">
    <name type="scientific">Mesorhizobium captivum</name>
    <dbReference type="NCBI Taxonomy" id="3072319"/>
    <lineage>
        <taxon>Bacteria</taxon>
        <taxon>Pseudomonadati</taxon>
        <taxon>Pseudomonadota</taxon>
        <taxon>Alphaproteobacteria</taxon>
        <taxon>Hyphomicrobiales</taxon>
        <taxon>Phyllobacteriaceae</taxon>
        <taxon>Mesorhizobium</taxon>
    </lineage>
</organism>
<evidence type="ECO:0000313" key="2">
    <source>
        <dbReference type="Proteomes" id="UP001271249"/>
    </source>
</evidence>
<dbReference type="Proteomes" id="UP001271249">
    <property type="component" value="Unassembled WGS sequence"/>
</dbReference>